<dbReference type="GO" id="GO:0008757">
    <property type="term" value="F:S-adenosylmethionine-dependent methyltransferase activity"/>
    <property type="evidence" value="ECO:0007669"/>
    <property type="project" value="InterPro"/>
</dbReference>
<accession>A0A8T8DWF2</accession>
<sequence length="255" mass="27392">MDVPRTVTTALEDRPIEGAICLEAGAGVGNATAGLLASGAARVYAVTDDRTHAETVLERVRTDRDAVDQNRNRDGERIERRLAVLEADLRAIPLPDDAVEVITAHGLFNVVPPADLDAIAGELTRVAAPGCHLLVDDYEPPPDDAAVRDLFALENAAAQFADGTPMVTFYPAEVLGRLFAGYGWTVDRHRTLLDPVPWTASHLEAHAEVVRSRVDALPADSELGAALLERADTLVEVIGSESTGEMYSLALRRPE</sequence>
<keyword evidence="2" id="KW-0808">Transferase</keyword>
<dbReference type="Proteomes" id="UP000637819">
    <property type="component" value="Chromosome"/>
</dbReference>
<dbReference type="Pfam" id="PF08241">
    <property type="entry name" value="Methyltransf_11"/>
    <property type="match status" value="1"/>
</dbReference>
<dbReference type="AlphaFoldDB" id="A0A8T8DWF2"/>
<dbReference type="EMBL" id="CP069188">
    <property type="protein sequence ID" value="QRV13667.1"/>
    <property type="molecule type" value="Genomic_DNA"/>
</dbReference>
<dbReference type="GeneID" id="62875847"/>
<gene>
    <name evidence="2" type="ORF">JMJ58_11945</name>
</gene>
<evidence type="ECO:0000313" key="2">
    <source>
        <dbReference type="EMBL" id="QRV13667.1"/>
    </source>
</evidence>
<protein>
    <submittedName>
        <fullName evidence="2">Class I SAM-dependent methyltransferase</fullName>
    </submittedName>
</protein>
<proteinExistence type="predicted"/>
<evidence type="ECO:0000259" key="1">
    <source>
        <dbReference type="Pfam" id="PF08241"/>
    </source>
</evidence>
<reference evidence="2 3" key="1">
    <citation type="submission" date="2021-01" db="EMBL/GenBank/DDBJ databases">
        <title>Genome Sequence and Methylation Pattern of Haloterrigena salifodinae BOL5-1, An Extremely Halophilic Archaeon from a Bolivian Salt Mine.</title>
        <authorList>
            <person name="DasSarma P."/>
            <person name="Anton B.P."/>
            <person name="DasSarma S.L."/>
            <person name="von Ehrenheim H.A.L."/>
            <person name="Martinez F.L."/>
            <person name="Guzman D."/>
            <person name="Roberts R.J."/>
            <person name="DasSarma S."/>
        </authorList>
    </citation>
    <scope>NUCLEOTIDE SEQUENCE [LARGE SCALE GENOMIC DNA]</scope>
    <source>
        <strain evidence="2 3">BOL5-1</strain>
    </source>
</reference>
<keyword evidence="2" id="KW-0489">Methyltransferase</keyword>
<dbReference type="OrthoDB" id="269311at2157"/>
<dbReference type="GO" id="GO:0032259">
    <property type="term" value="P:methylation"/>
    <property type="evidence" value="ECO:0007669"/>
    <property type="project" value="UniProtKB-KW"/>
</dbReference>
<feature type="domain" description="Methyltransferase type 11" evidence="1">
    <location>
        <begin position="22"/>
        <end position="134"/>
    </location>
</feature>
<dbReference type="InterPro" id="IPR013216">
    <property type="entry name" value="Methyltransf_11"/>
</dbReference>
<dbReference type="KEGG" id="hsal:JMJ58_11945"/>
<dbReference type="SUPFAM" id="SSF53335">
    <property type="entry name" value="S-adenosyl-L-methionine-dependent methyltransferases"/>
    <property type="match status" value="1"/>
</dbReference>
<dbReference type="Gene3D" id="3.40.50.150">
    <property type="entry name" value="Vaccinia Virus protein VP39"/>
    <property type="match status" value="1"/>
</dbReference>
<dbReference type="CDD" id="cd02440">
    <property type="entry name" value="AdoMet_MTases"/>
    <property type="match status" value="1"/>
</dbReference>
<dbReference type="RefSeq" id="WP_204746658.1">
    <property type="nucleotide sequence ID" value="NZ_CP069188.1"/>
</dbReference>
<evidence type="ECO:0000313" key="3">
    <source>
        <dbReference type="Proteomes" id="UP000637819"/>
    </source>
</evidence>
<name>A0A8T8DWF2_9EURY</name>
<dbReference type="InterPro" id="IPR029063">
    <property type="entry name" value="SAM-dependent_MTases_sf"/>
</dbReference>
<organism evidence="2 3">
    <name type="scientific">Haloterrigena salifodinae</name>
    <dbReference type="NCBI Taxonomy" id="2675099"/>
    <lineage>
        <taxon>Archaea</taxon>
        <taxon>Methanobacteriati</taxon>
        <taxon>Methanobacteriota</taxon>
        <taxon>Stenosarchaea group</taxon>
        <taxon>Halobacteria</taxon>
        <taxon>Halobacteriales</taxon>
        <taxon>Natrialbaceae</taxon>
        <taxon>Haloterrigena</taxon>
    </lineage>
</organism>
<keyword evidence="3" id="KW-1185">Reference proteome</keyword>